<comment type="similarity">
    <text evidence="1">Belongs to the short-chain dehydrogenases/reductases (SDR) family.</text>
</comment>
<comment type="caution">
    <text evidence="5">The sequence shown here is derived from an EMBL/GenBank/DDBJ whole genome shotgun (WGS) entry which is preliminary data.</text>
</comment>
<evidence type="ECO:0000256" key="2">
    <source>
        <dbReference type="ARBA" id="ARBA00022857"/>
    </source>
</evidence>
<dbReference type="PRINTS" id="PR00081">
    <property type="entry name" value="GDHRDH"/>
</dbReference>
<evidence type="ECO:0000256" key="3">
    <source>
        <dbReference type="ARBA" id="ARBA00023002"/>
    </source>
</evidence>
<keyword evidence="6" id="KW-1185">Reference proteome</keyword>
<evidence type="ECO:0000313" key="6">
    <source>
        <dbReference type="Proteomes" id="UP000233524"/>
    </source>
</evidence>
<reference evidence="5 6" key="1">
    <citation type="journal article" date="2017" name="G3 (Bethesda)">
        <title>First Draft Genome Sequence of the Pathogenic Fungus Lomentospora prolificans (Formerly Scedosporium prolificans).</title>
        <authorList>
            <person name="Luo R."/>
            <person name="Zimin A."/>
            <person name="Workman R."/>
            <person name="Fan Y."/>
            <person name="Pertea G."/>
            <person name="Grossman N."/>
            <person name="Wear M.P."/>
            <person name="Jia B."/>
            <person name="Miller H."/>
            <person name="Casadevall A."/>
            <person name="Timp W."/>
            <person name="Zhang S.X."/>
            <person name="Salzberg S.L."/>
        </authorList>
    </citation>
    <scope>NUCLEOTIDE SEQUENCE [LARGE SCALE GENOMIC DNA]</scope>
    <source>
        <strain evidence="5 6">JHH-5317</strain>
    </source>
</reference>
<gene>
    <name evidence="5" type="ORF">jhhlp_004259</name>
</gene>
<dbReference type="EMBL" id="NLAX01000010">
    <property type="protein sequence ID" value="PKS09640.1"/>
    <property type="molecule type" value="Genomic_DNA"/>
</dbReference>
<dbReference type="InterPro" id="IPR002347">
    <property type="entry name" value="SDR_fam"/>
</dbReference>
<dbReference type="GO" id="GO:0016491">
    <property type="term" value="F:oxidoreductase activity"/>
    <property type="evidence" value="ECO:0007669"/>
    <property type="project" value="UniProtKB-KW"/>
</dbReference>
<dbReference type="Proteomes" id="UP000233524">
    <property type="component" value="Unassembled WGS sequence"/>
</dbReference>
<organism evidence="5 6">
    <name type="scientific">Lomentospora prolificans</name>
    <dbReference type="NCBI Taxonomy" id="41688"/>
    <lineage>
        <taxon>Eukaryota</taxon>
        <taxon>Fungi</taxon>
        <taxon>Dikarya</taxon>
        <taxon>Ascomycota</taxon>
        <taxon>Pezizomycotina</taxon>
        <taxon>Sordariomycetes</taxon>
        <taxon>Hypocreomycetidae</taxon>
        <taxon>Microascales</taxon>
        <taxon>Microascaceae</taxon>
        <taxon>Lomentospora</taxon>
    </lineage>
</organism>
<sequence length="306" mass="33340">MSTSFSSSPLDCSGSFRPDVRGKTAVITGGASGIGEAYTRALHAAGCVVVIGDRDAHKGGDLSSQLAGTKFVSCDVTSWDDQARLFKEAAEFSPTGKIHYVIANAGIFRSDGVFQFDGVDRAPEKPDLSIVNVNLHGTLYTTKLAMHYFISQNGTQPHNQQDDTCLILISSGAGFLDVPRTPQYCSTKWAVRGIMHSLRRTAHYYGSRVNVISPWYIRTGILAQDDFDRVQGAGVDFATAEDAGQCALRILSDKTINGKSLFVCPRKWAPQGYMDLDLEDYRDSALLSEIQDDQIKNAPVELGLYP</sequence>
<keyword evidence="2" id="KW-0521">NADP</keyword>
<dbReference type="Pfam" id="PF00106">
    <property type="entry name" value="adh_short"/>
    <property type="match status" value="1"/>
</dbReference>
<keyword evidence="3" id="KW-0560">Oxidoreductase</keyword>
<feature type="domain" description="Ketoreductase" evidence="4">
    <location>
        <begin position="23"/>
        <end position="217"/>
    </location>
</feature>
<name>A0A2N3NB29_9PEZI</name>
<dbReference type="STRING" id="41688.A0A2N3NB29"/>
<evidence type="ECO:0000313" key="5">
    <source>
        <dbReference type="EMBL" id="PKS09640.1"/>
    </source>
</evidence>
<dbReference type="Gene3D" id="3.40.50.720">
    <property type="entry name" value="NAD(P)-binding Rossmann-like Domain"/>
    <property type="match status" value="1"/>
</dbReference>
<dbReference type="AlphaFoldDB" id="A0A2N3NB29"/>
<dbReference type="PROSITE" id="PS00061">
    <property type="entry name" value="ADH_SHORT"/>
    <property type="match status" value="1"/>
</dbReference>
<accession>A0A2N3NB29</accession>
<evidence type="ECO:0000259" key="4">
    <source>
        <dbReference type="SMART" id="SM00822"/>
    </source>
</evidence>
<dbReference type="SMART" id="SM00822">
    <property type="entry name" value="PKS_KR"/>
    <property type="match status" value="1"/>
</dbReference>
<dbReference type="VEuPathDB" id="FungiDB:jhhlp_004259"/>
<proteinExistence type="inferred from homology"/>
<dbReference type="SUPFAM" id="SSF51735">
    <property type="entry name" value="NAD(P)-binding Rossmann-fold domains"/>
    <property type="match status" value="1"/>
</dbReference>
<dbReference type="InterPro" id="IPR057326">
    <property type="entry name" value="KR_dom"/>
</dbReference>
<dbReference type="PANTHER" id="PTHR43180">
    <property type="entry name" value="3-OXOACYL-(ACYL-CARRIER-PROTEIN) REDUCTASE (AFU_ORTHOLOGUE AFUA_6G11210)"/>
    <property type="match status" value="1"/>
</dbReference>
<dbReference type="InParanoid" id="A0A2N3NB29"/>
<dbReference type="InterPro" id="IPR020904">
    <property type="entry name" value="Sc_DH/Rdtase_CS"/>
</dbReference>
<evidence type="ECO:0000256" key="1">
    <source>
        <dbReference type="ARBA" id="ARBA00006484"/>
    </source>
</evidence>
<dbReference type="OrthoDB" id="5371740at2759"/>
<dbReference type="InterPro" id="IPR036291">
    <property type="entry name" value="NAD(P)-bd_dom_sf"/>
</dbReference>
<dbReference type="PANTHER" id="PTHR43180:SF31">
    <property type="entry name" value="CHAIN DEHYDROGENASE_REDUCTASE, PUTATIVE (AFU_ORTHOLOGUE AFUA_2G16570)-RELATED"/>
    <property type="match status" value="1"/>
</dbReference>
<protein>
    <recommendedName>
        <fullName evidence="4">Ketoreductase domain-containing protein</fullName>
    </recommendedName>
</protein>